<dbReference type="EMBL" id="FRFE01000024">
    <property type="protein sequence ID" value="SHO51337.1"/>
    <property type="molecule type" value="Genomic_DNA"/>
</dbReference>
<keyword evidence="3" id="KW-1185">Reference proteome</keyword>
<dbReference type="InterPro" id="IPR036866">
    <property type="entry name" value="RibonucZ/Hydroxyglut_hydro"/>
</dbReference>
<dbReference type="PANTHER" id="PTHR13754:SF13">
    <property type="entry name" value="METALLO-BETA-LACTAMASE SUPERFAMILY PROTEIN (AFU_ORTHOLOGUE AFUA_3G07630)"/>
    <property type="match status" value="1"/>
</dbReference>
<dbReference type="GO" id="GO:0016740">
    <property type="term" value="F:transferase activity"/>
    <property type="evidence" value="ECO:0007669"/>
    <property type="project" value="TreeGrafter"/>
</dbReference>
<dbReference type="Pfam" id="PF00753">
    <property type="entry name" value="Lactamase_B"/>
    <property type="match status" value="1"/>
</dbReference>
<dbReference type="CDD" id="cd07713">
    <property type="entry name" value="DHPS-like_MBL-fold"/>
    <property type="match status" value="1"/>
</dbReference>
<evidence type="ECO:0000313" key="2">
    <source>
        <dbReference type="EMBL" id="SHO51337.1"/>
    </source>
</evidence>
<dbReference type="STRING" id="1121416.SAMN02745220_03965"/>
<protein>
    <submittedName>
        <fullName evidence="2">7,8-dihydropterin-6-yl-methyl-4-(Beta-D-ribofuranosyl)aminobenzene 5'-phosphate synthase</fullName>
    </submittedName>
</protein>
<dbReference type="InterPro" id="IPR041712">
    <property type="entry name" value="DHPS-like_MBL-fold"/>
</dbReference>
<dbReference type="SMART" id="SM00849">
    <property type="entry name" value="Lactamase_B"/>
    <property type="match status" value="1"/>
</dbReference>
<sequence>MTFRLTIVVDNKAADTLCAEHGYCLHLQTPEGNILFDTGQQRAFLPNMERLGLDPADISTLVLSHGHYDHTGGVVDLLKMNRNIDIYLHSAVFQPRYSLDGEAPAIVRMPFAAMEAITLHPENRIHWLSRPVAVTSFIGITGPISRTNDFEDTGGSFFLDPEGRQVDIIKDDVAMWLHTPDGLVICVGCCHSGLVNTLDYITARTGEKRIATIIGGLHLLSSSRERLAKTVAALRNFEIGKIVACHCSGEEAVNYLQEHLTTEVVWGQAGMVIEI</sequence>
<reference evidence="2 3" key="1">
    <citation type="submission" date="2016-12" db="EMBL/GenBank/DDBJ databases">
        <authorList>
            <person name="Song W.-J."/>
            <person name="Kurnit D.M."/>
        </authorList>
    </citation>
    <scope>NUCLEOTIDE SEQUENCE [LARGE SCALE GENOMIC DNA]</scope>
    <source>
        <strain evidence="2 3">DSM 18488</strain>
    </source>
</reference>
<dbReference type="InterPro" id="IPR001279">
    <property type="entry name" value="Metallo-B-lactamas"/>
</dbReference>
<dbReference type="AlphaFoldDB" id="A0A1M7YFB5"/>
<gene>
    <name evidence="2" type="ORF">SAMN02745220_03965</name>
</gene>
<dbReference type="OrthoDB" id="9803916at2"/>
<evidence type="ECO:0000313" key="3">
    <source>
        <dbReference type="Proteomes" id="UP000184603"/>
    </source>
</evidence>
<dbReference type="PANTHER" id="PTHR13754">
    <property type="entry name" value="METALLO-BETA-LACTAMASE SUPERFAMILY PROTEIN"/>
    <property type="match status" value="1"/>
</dbReference>
<evidence type="ECO:0000259" key="1">
    <source>
        <dbReference type="SMART" id="SM00849"/>
    </source>
</evidence>
<dbReference type="Proteomes" id="UP000184603">
    <property type="component" value="Unassembled WGS sequence"/>
</dbReference>
<proteinExistence type="predicted"/>
<dbReference type="SUPFAM" id="SSF56281">
    <property type="entry name" value="Metallo-hydrolase/oxidoreductase"/>
    <property type="match status" value="1"/>
</dbReference>
<dbReference type="RefSeq" id="WP_073615396.1">
    <property type="nucleotide sequence ID" value="NZ_FRFE01000024.1"/>
</dbReference>
<feature type="domain" description="Metallo-beta-lactamase" evidence="1">
    <location>
        <begin position="21"/>
        <end position="246"/>
    </location>
</feature>
<organism evidence="2 3">
    <name type="scientific">Desulfopila aestuarii DSM 18488</name>
    <dbReference type="NCBI Taxonomy" id="1121416"/>
    <lineage>
        <taxon>Bacteria</taxon>
        <taxon>Pseudomonadati</taxon>
        <taxon>Thermodesulfobacteriota</taxon>
        <taxon>Desulfobulbia</taxon>
        <taxon>Desulfobulbales</taxon>
        <taxon>Desulfocapsaceae</taxon>
        <taxon>Desulfopila</taxon>
    </lineage>
</organism>
<name>A0A1M7YFB5_9BACT</name>
<accession>A0A1M7YFB5</accession>
<dbReference type="Gene3D" id="3.60.15.10">
    <property type="entry name" value="Ribonuclease Z/Hydroxyacylglutathione hydrolase-like"/>
    <property type="match status" value="1"/>
</dbReference>
<dbReference type="InterPro" id="IPR052926">
    <property type="entry name" value="Metallo-beta-lactamase_dom"/>
</dbReference>